<dbReference type="PANTHER" id="PTHR31611:SF0">
    <property type="entry name" value="HIGH-AFFINITY NICKEL TRANSPORT PROTEIN NIC1"/>
    <property type="match status" value="1"/>
</dbReference>
<dbReference type="VEuPathDB" id="FungiDB:TREMEDRAFT_71667"/>
<dbReference type="Pfam" id="PF03824">
    <property type="entry name" value="NicO"/>
    <property type="match status" value="1"/>
</dbReference>
<feature type="transmembrane region" description="Helical" evidence="8">
    <location>
        <begin position="129"/>
        <end position="152"/>
    </location>
</feature>
<gene>
    <name evidence="9" type="ORF">M231_04411</name>
</gene>
<evidence type="ECO:0000256" key="5">
    <source>
        <dbReference type="ARBA" id="ARBA00022692"/>
    </source>
</evidence>
<dbReference type="GO" id="GO:0012505">
    <property type="term" value="C:endomembrane system"/>
    <property type="evidence" value="ECO:0007669"/>
    <property type="project" value="UniProtKB-SubCell"/>
</dbReference>
<feature type="transmembrane region" description="Helical" evidence="8">
    <location>
        <begin position="86"/>
        <end position="109"/>
    </location>
</feature>
<proteinExistence type="inferred from homology"/>
<dbReference type="EMBL" id="SDIL01000049">
    <property type="protein sequence ID" value="RXK38369.1"/>
    <property type="molecule type" value="Genomic_DNA"/>
</dbReference>
<evidence type="ECO:0000256" key="7">
    <source>
        <dbReference type="ARBA" id="ARBA00023136"/>
    </source>
</evidence>
<protein>
    <recommendedName>
        <fullName evidence="8">Nickel/cobalt efflux system</fullName>
    </recommendedName>
</protein>
<keyword evidence="5 8" id="KW-0812">Transmembrane</keyword>
<keyword evidence="10" id="KW-1185">Reference proteome</keyword>
<dbReference type="AlphaFoldDB" id="A0A4Q1BKT4"/>
<dbReference type="PANTHER" id="PTHR31611">
    <property type="entry name" value="HIGH-AFFINITY NICKEL TRANSPORT PROTEIN NIC1"/>
    <property type="match status" value="1"/>
</dbReference>
<keyword evidence="3 8" id="KW-0813">Transport</keyword>
<evidence type="ECO:0000256" key="2">
    <source>
        <dbReference type="ARBA" id="ARBA00010892"/>
    </source>
</evidence>
<dbReference type="InterPro" id="IPR004688">
    <property type="entry name" value="Ni/Co_transpt"/>
</dbReference>
<feature type="transmembrane region" description="Helical" evidence="8">
    <location>
        <begin position="310"/>
        <end position="333"/>
    </location>
</feature>
<evidence type="ECO:0000256" key="8">
    <source>
        <dbReference type="RuleBase" id="RU362101"/>
    </source>
</evidence>
<sequence length="343" mass="37418">MTEVGSVGGIVGTSVSASFLFLIAVLNSYFLHSALRDRRRLKRAQRSGLPIEELSYQEDSRRIQGGGCMVRIIAPILKAVDREWKMYPVGILFGFAGFDTASSIALLAISAIAQRGPHGEQISHGKIVLFPFTAGMSLVDSLDSVLMLYAYAAPSRQHPDGKLTLFHPRLPISASLPTAREDENAAVSEELLPSPRNEEAPLKVETGRGGTVLEEEADTKSNDIVEVGEMAHEDERMEGKVLRKTTTMSTLSIILTLLSIVVALSISIIEILGLIGDNCSSCSAAAQDPNSGLRGNWWRFWAKTNDESGYIGAGIVGSFVVIVGGWYGGRWAWRRRNRSRRVE</sequence>
<comment type="caution">
    <text evidence="9">The sequence shown here is derived from an EMBL/GenBank/DDBJ whole genome shotgun (WGS) entry which is preliminary data.</text>
</comment>
<keyword evidence="4" id="KW-0533">Nickel</keyword>
<organism evidence="9 10">
    <name type="scientific">Tremella mesenterica</name>
    <name type="common">Jelly fungus</name>
    <dbReference type="NCBI Taxonomy" id="5217"/>
    <lineage>
        <taxon>Eukaryota</taxon>
        <taxon>Fungi</taxon>
        <taxon>Dikarya</taxon>
        <taxon>Basidiomycota</taxon>
        <taxon>Agaricomycotina</taxon>
        <taxon>Tremellomycetes</taxon>
        <taxon>Tremellales</taxon>
        <taxon>Tremellaceae</taxon>
        <taxon>Tremella</taxon>
    </lineage>
</organism>
<keyword evidence="7 8" id="KW-0472">Membrane</keyword>
<comment type="similarity">
    <text evidence="2 8">Belongs to the NiCoT transporter (TC 2.A.52) family.</text>
</comment>
<evidence type="ECO:0000256" key="3">
    <source>
        <dbReference type="ARBA" id="ARBA00022448"/>
    </source>
</evidence>
<evidence type="ECO:0000313" key="10">
    <source>
        <dbReference type="Proteomes" id="UP000289152"/>
    </source>
</evidence>
<evidence type="ECO:0000313" key="9">
    <source>
        <dbReference type="EMBL" id="RXK38369.1"/>
    </source>
</evidence>
<evidence type="ECO:0000256" key="6">
    <source>
        <dbReference type="ARBA" id="ARBA00022989"/>
    </source>
</evidence>
<feature type="transmembrane region" description="Helical" evidence="8">
    <location>
        <begin position="250"/>
        <end position="275"/>
    </location>
</feature>
<feature type="transmembrane region" description="Helical" evidence="8">
    <location>
        <begin position="6"/>
        <end position="31"/>
    </location>
</feature>
<keyword evidence="6 8" id="KW-1133">Transmembrane helix</keyword>
<dbReference type="OrthoDB" id="5197598at2759"/>
<evidence type="ECO:0000256" key="1">
    <source>
        <dbReference type="ARBA" id="ARBA00004127"/>
    </source>
</evidence>
<dbReference type="InParanoid" id="A0A4Q1BKT4"/>
<name>A0A4Q1BKT4_TREME</name>
<dbReference type="GO" id="GO:0005886">
    <property type="term" value="C:plasma membrane"/>
    <property type="evidence" value="ECO:0007669"/>
    <property type="project" value="UniProtKB-SubCell"/>
</dbReference>
<reference evidence="9 10" key="1">
    <citation type="submission" date="2016-06" db="EMBL/GenBank/DDBJ databases">
        <title>Evolution of pathogenesis and genome organization in the Tremellales.</title>
        <authorList>
            <person name="Cuomo C."/>
            <person name="Litvintseva A."/>
            <person name="Heitman J."/>
            <person name="Chen Y."/>
            <person name="Sun S."/>
            <person name="Springer D."/>
            <person name="Dromer F."/>
            <person name="Young S."/>
            <person name="Zeng Q."/>
            <person name="Chapman S."/>
            <person name="Gujja S."/>
            <person name="Saif S."/>
            <person name="Birren B."/>
        </authorList>
    </citation>
    <scope>NUCLEOTIDE SEQUENCE [LARGE SCALE GENOMIC DNA]</scope>
    <source>
        <strain evidence="9 10">ATCC 28783</strain>
    </source>
</reference>
<dbReference type="InterPro" id="IPR011541">
    <property type="entry name" value="Ni/Co_transpt_high_affinity"/>
</dbReference>
<accession>A0A4Q1BKT4</accession>
<dbReference type="Proteomes" id="UP000289152">
    <property type="component" value="Unassembled WGS sequence"/>
</dbReference>
<dbReference type="GO" id="GO:0015099">
    <property type="term" value="F:nickel cation transmembrane transporter activity"/>
    <property type="evidence" value="ECO:0007669"/>
    <property type="project" value="UniProtKB-UniRule"/>
</dbReference>
<evidence type="ECO:0000256" key="4">
    <source>
        <dbReference type="ARBA" id="ARBA00022596"/>
    </source>
</evidence>
<comment type="subcellular location">
    <subcellularLocation>
        <location evidence="8">Cell membrane</location>
        <topology evidence="8">Multi-pass membrane protein</topology>
    </subcellularLocation>
    <subcellularLocation>
        <location evidence="1">Endomembrane system</location>
        <topology evidence="1">Multi-pass membrane protein</topology>
    </subcellularLocation>
</comment>